<gene>
    <name evidence="5" type="ORF">HNV11_04935</name>
</gene>
<dbReference type="PANTHER" id="PTHR43320">
    <property type="entry name" value="SUGAR KINASE"/>
    <property type="match status" value="1"/>
</dbReference>
<evidence type="ECO:0000256" key="3">
    <source>
        <dbReference type="ARBA" id="ARBA00022777"/>
    </source>
</evidence>
<dbReference type="Pfam" id="PF00294">
    <property type="entry name" value="PfkB"/>
    <property type="match status" value="1"/>
</dbReference>
<dbReference type="KEGG" id="stae:HNV11_04935"/>
<reference evidence="5 6" key="1">
    <citation type="submission" date="2020-05" db="EMBL/GenBank/DDBJ databases">
        <title>Genome sequencing of Spirosoma sp. TS118.</title>
        <authorList>
            <person name="Lee J.-H."/>
            <person name="Jeong S."/>
            <person name="Zhao L."/>
            <person name="Jung J.-H."/>
            <person name="Kim M.-K."/>
            <person name="Lim S."/>
        </authorList>
    </citation>
    <scope>NUCLEOTIDE SEQUENCE [LARGE SCALE GENOMIC DNA]</scope>
    <source>
        <strain evidence="5 6">TS118</strain>
    </source>
</reference>
<sequence length="339" mass="36844">MGKIITFGEVMLRLSPPGFDRFSQSNVLTMHFGGTEANVAVSLAQLGLDAAHVTRFPDHALGRTAAGYLRRYGVDTQYIRYGSLPTGQAEGRLGLYFLETGAGSRASQIIYDRADSAFARIQTNDIDWEPILTGADWFHWTGITPALSQGAADCLLAGIQTANRLGVPVSGDIVYRSNLWQYGRRPQEIMPALTEGCTLVLGSKSLFSELYGVVGSTFQEAGRALMRRFPTIRYVTDTKRTSVSASHNQLSAKIFNGSTVYRSRMHDIQPIVDRIGTGDAYVAGLIYGLLTFPADLQRAVEFGAAASALKHTIPGDVNLATVTEIETLVRGDSSGKLRR</sequence>
<dbReference type="PANTHER" id="PTHR43320:SF2">
    <property type="entry name" value="2-DEHYDRO-3-DEOXYGLUCONOKINASE_2-DEHYDRO-3-DEOXYGALACTONOKINASE"/>
    <property type="match status" value="1"/>
</dbReference>
<proteinExistence type="inferred from homology"/>
<accession>A0A6M5Y7Q8</accession>
<dbReference type="CDD" id="cd01166">
    <property type="entry name" value="KdgK"/>
    <property type="match status" value="1"/>
</dbReference>
<dbReference type="InterPro" id="IPR029056">
    <property type="entry name" value="Ribokinase-like"/>
</dbReference>
<evidence type="ECO:0000313" key="6">
    <source>
        <dbReference type="Proteomes" id="UP000502756"/>
    </source>
</evidence>
<evidence type="ECO:0000259" key="4">
    <source>
        <dbReference type="Pfam" id="PF00294"/>
    </source>
</evidence>
<name>A0A6M5Y7Q8_9BACT</name>
<keyword evidence="6" id="KW-1185">Reference proteome</keyword>
<dbReference type="SUPFAM" id="SSF53613">
    <property type="entry name" value="Ribokinase-like"/>
    <property type="match status" value="1"/>
</dbReference>
<feature type="domain" description="Carbohydrate kinase PfkB" evidence="4">
    <location>
        <begin position="3"/>
        <end position="315"/>
    </location>
</feature>
<evidence type="ECO:0000313" key="5">
    <source>
        <dbReference type="EMBL" id="QJW88772.1"/>
    </source>
</evidence>
<evidence type="ECO:0000256" key="2">
    <source>
        <dbReference type="ARBA" id="ARBA00022679"/>
    </source>
</evidence>
<dbReference type="InterPro" id="IPR052700">
    <property type="entry name" value="Carb_kinase_PfkB-like"/>
</dbReference>
<dbReference type="InterPro" id="IPR011611">
    <property type="entry name" value="PfkB_dom"/>
</dbReference>
<comment type="similarity">
    <text evidence="1">Belongs to the carbohydrate kinase PfkB family.</text>
</comment>
<organism evidence="5 6">
    <name type="scientific">Spirosoma taeanense</name>
    <dbReference type="NCBI Taxonomy" id="2735870"/>
    <lineage>
        <taxon>Bacteria</taxon>
        <taxon>Pseudomonadati</taxon>
        <taxon>Bacteroidota</taxon>
        <taxon>Cytophagia</taxon>
        <taxon>Cytophagales</taxon>
        <taxon>Cytophagaceae</taxon>
        <taxon>Spirosoma</taxon>
    </lineage>
</organism>
<keyword evidence="2" id="KW-0808">Transferase</keyword>
<dbReference type="Gene3D" id="3.40.1190.20">
    <property type="match status" value="1"/>
</dbReference>
<dbReference type="EMBL" id="CP053435">
    <property type="protein sequence ID" value="QJW88772.1"/>
    <property type="molecule type" value="Genomic_DNA"/>
</dbReference>
<evidence type="ECO:0000256" key="1">
    <source>
        <dbReference type="ARBA" id="ARBA00010688"/>
    </source>
</evidence>
<dbReference type="Proteomes" id="UP000502756">
    <property type="component" value="Chromosome"/>
</dbReference>
<dbReference type="GO" id="GO:0016301">
    <property type="term" value="F:kinase activity"/>
    <property type="evidence" value="ECO:0007669"/>
    <property type="project" value="UniProtKB-KW"/>
</dbReference>
<keyword evidence="3 5" id="KW-0418">Kinase</keyword>
<dbReference type="AlphaFoldDB" id="A0A6M5Y7Q8"/>
<protein>
    <submittedName>
        <fullName evidence="5">Sugar kinase</fullName>
    </submittedName>
</protein>